<dbReference type="PROSITE" id="PS00211">
    <property type="entry name" value="ABC_TRANSPORTER_1"/>
    <property type="match status" value="1"/>
</dbReference>
<dbReference type="Gene3D" id="3.40.50.300">
    <property type="entry name" value="P-loop containing nucleotide triphosphate hydrolases"/>
    <property type="match status" value="1"/>
</dbReference>
<sequence>MIGVLKKIWRFAGKEQANIGKSIFWGFFYAVFHMLQVAAIYFVVLALTGGEQTSRAAWLSLLLLAVSIVGRALVNRFTQLQQTHAGYFMVADRRVAIGDKLKRVPMGYFSDRSLGEITGVTTTVLDVVETVGPVVLVNILSGFINAVVFMLCVFAFDWRVGLLALAGTLLYLAITAAMEKRSAAVTPRRQESEAQLVDAVLEQLQGMSVIKSFNLTGKGDRRLREALEYNRQSNLAIEKLFTPYNIAQSLSLNLFSVLIMGAAALFFLNGAMPLADALMTVVIAFMVFAQIQSAGSAMSSLRLVGASIDHADRIDALPEMDEKGGDVHPRSHDIAFDHVNFSYDRRPILRDVSLTIPDKTTTAIIGPSGSGKTTLCNLIARFWDVDGGAIRVGGMDVRDYTLESLMEQVSMVFQRVYLFADTIENNIRFGRPQATHEEVVAAAKKACCHDFIMALPDGYDTVIGEGGATLSGGEKQRISIARAMLKDAPIIIFDEATANVDPENEDKLQQAMEALTQDKTILMIAHRLKTVRKADQILVLDKGRIVQRGTHTELAERPGLYRDFLDARKEAAGWKLS</sequence>
<dbReference type="AlphaFoldDB" id="A0A9D1CX33"/>
<dbReference type="GO" id="GO:0140359">
    <property type="term" value="F:ABC-type transporter activity"/>
    <property type="evidence" value="ECO:0007669"/>
    <property type="project" value="InterPro"/>
</dbReference>
<gene>
    <name evidence="11" type="ORF">IAA52_07295</name>
</gene>
<evidence type="ECO:0000256" key="4">
    <source>
        <dbReference type="ARBA" id="ARBA00022741"/>
    </source>
</evidence>
<dbReference type="Pfam" id="PF00005">
    <property type="entry name" value="ABC_tran"/>
    <property type="match status" value="1"/>
</dbReference>
<feature type="transmembrane region" description="Helical" evidence="8">
    <location>
        <begin position="56"/>
        <end position="74"/>
    </location>
</feature>
<evidence type="ECO:0000256" key="3">
    <source>
        <dbReference type="ARBA" id="ARBA00022692"/>
    </source>
</evidence>
<evidence type="ECO:0000256" key="8">
    <source>
        <dbReference type="SAM" id="Phobius"/>
    </source>
</evidence>
<feature type="domain" description="ABC transmembrane type-1" evidence="10">
    <location>
        <begin position="22"/>
        <end position="303"/>
    </location>
</feature>
<evidence type="ECO:0000256" key="1">
    <source>
        <dbReference type="ARBA" id="ARBA00004651"/>
    </source>
</evidence>
<dbReference type="PANTHER" id="PTHR24221:SF397">
    <property type="entry name" value="ABC TRANSPORTER, ATP-BINDING TRANSMEMBRANE PROTEIN"/>
    <property type="match status" value="1"/>
</dbReference>
<evidence type="ECO:0000256" key="7">
    <source>
        <dbReference type="ARBA" id="ARBA00023136"/>
    </source>
</evidence>
<comment type="caution">
    <text evidence="11">The sequence shown here is derived from an EMBL/GenBank/DDBJ whole genome shotgun (WGS) entry which is preliminary data.</text>
</comment>
<dbReference type="InterPro" id="IPR003439">
    <property type="entry name" value="ABC_transporter-like_ATP-bd"/>
</dbReference>
<dbReference type="EMBL" id="DVFZ01000071">
    <property type="protein sequence ID" value="HIQ82894.1"/>
    <property type="molecule type" value="Genomic_DNA"/>
</dbReference>
<dbReference type="GO" id="GO:0005886">
    <property type="term" value="C:plasma membrane"/>
    <property type="evidence" value="ECO:0007669"/>
    <property type="project" value="UniProtKB-SubCell"/>
</dbReference>
<reference evidence="11" key="2">
    <citation type="journal article" date="2021" name="PeerJ">
        <title>Extensive microbial diversity within the chicken gut microbiome revealed by metagenomics and culture.</title>
        <authorList>
            <person name="Gilroy R."/>
            <person name="Ravi A."/>
            <person name="Getino M."/>
            <person name="Pursley I."/>
            <person name="Horton D.L."/>
            <person name="Alikhan N.F."/>
            <person name="Baker D."/>
            <person name="Gharbi K."/>
            <person name="Hall N."/>
            <person name="Watson M."/>
            <person name="Adriaenssens E.M."/>
            <person name="Foster-Nyarko E."/>
            <person name="Jarju S."/>
            <person name="Secka A."/>
            <person name="Antonio M."/>
            <person name="Oren A."/>
            <person name="Chaudhuri R.R."/>
            <person name="La Ragione R."/>
            <person name="Hildebrand F."/>
            <person name="Pallen M.J."/>
        </authorList>
    </citation>
    <scope>NUCLEOTIDE SEQUENCE</scope>
    <source>
        <strain evidence="11">ChiSjej6B24-2974</strain>
    </source>
</reference>
<evidence type="ECO:0000256" key="6">
    <source>
        <dbReference type="ARBA" id="ARBA00022989"/>
    </source>
</evidence>
<dbReference type="GO" id="GO:0034040">
    <property type="term" value="F:ATPase-coupled lipid transmembrane transporter activity"/>
    <property type="evidence" value="ECO:0007669"/>
    <property type="project" value="TreeGrafter"/>
</dbReference>
<accession>A0A9D1CX33</accession>
<dbReference type="InterPro" id="IPR011527">
    <property type="entry name" value="ABC1_TM_dom"/>
</dbReference>
<dbReference type="InterPro" id="IPR036640">
    <property type="entry name" value="ABC1_TM_sf"/>
</dbReference>
<feature type="transmembrane region" description="Helical" evidence="8">
    <location>
        <begin position="23"/>
        <end position="44"/>
    </location>
</feature>
<evidence type="ECO:0000256" key="2">
    <source>
        <dbReference type="ARBA" id="ARBA00022448"/>
    </source>
</evidence>
<protein>
    <submittedName>
        <fullName evidence="11">ABC transporter ATP-binding protein</fullName>
    </submittedName>
</protein>
<feature type="domain" description="ABC transporter" evidence="9">
    <location>
        <begin position="334"/>
        <end position="567"/>
    </location>
</feature>
<keyword evidence="6 8" id="KW-1133">Transmembrane helix</keyword>
<keyword evidence="5 11" id="KW-0067">ATP-binding</keyword>
<keyword evidence="4" id="KW-0547">Nucleotide-binding</keyword>
<feature type="transmembrane region" description="Helical" evidence="8">
    <location>
        <begin position="162"/>
        <end position="179"/>
    </location>
</feature>
<dbReference type="PROSITE" id="PS50893">
    <property type="entry name" value="ABC_TRANSPORTER_2"/>
    <property type="match status" value="1"/>
</dbReference>
<evidence type="ECO:0000313" key="11">
    <source>
        <dbReference type="EMBL" id="HIQ82894.1"/>
    </source>
</evidence>
<dbReference type="PROSITE" id="PS50929">
    <property type="entry name" value="ABC_TM1F"/>
    <property type="match status" value="1"/>
</dbReference>
<dbReference type="InterPro" id="IPR027417">
    <property type="entry name" value="P-loop_NTPase"/>
</dbReference>
<dbReference type="SUPFAM" id="SSF52540">
    <property type="entry name" value="P-loop containing nucleoside triphosphate hydrolases"/>
    <property type="match status" value="1"/>
</dbReference>
<feature type="transmembrane region" description="Helical" evidence="8">
    <location>
        <begin position="250"/>
        <end position="268"/>
    </location>
</feature>
<feature type="transmembrane region" description="Helical" evidence="8">
    <location>
        <begin position="135"/>
        <end position="156"/>
    </location>
</feature>
<organism evidence="11 12">
    <name type="scientific">Candidatus Pullichristensenella stercorigallinarum</name>
    <dbReference type="NCBI Taxonomy" id="2840909"/>
    <lineage>
        <taxon>Bacteria</taxon>
        <taxon>Bacillati</taxon>
        <taxon>Bacillota</taxon>
        <taxon>Clostridia</taxon>
        <taxon>Candidatus Pullichristensenella</taxon>
    </lineage>
</organism>
<dbReference type="Proteomes" id="UP000824260">
    <property type="component" value="Unassembled WGS sequence"/>
</dbReference>
<dbReference type="SUPFAM" id="SSF90123">
    <property type="entry name" value="ABC transporter transmembrane region"/>
    <property type="match status" value="1"/>
</dbReference>
<comment type="subcellular location">
    <subcellularLocation>
        <location evidence="1">Cell membrane</location>
        <topology evidence="1">Multi-pass membrane protein</topology>
    </subcellularLocation>
</comment>
<dbReference type="GO" id="GO:0016887">
    <property type="term" value="F:ATP hydrolysis activity"/>
    <property type="evidence" value="ECO:0007669"/>
    <property type="project" value="InterPro"/>
</dbReference>
<dbReference type="GO" id="GO:0005524">
    <property type="term" value="F:ATP binding"/>
    <property type="evidence" value="ECO:0007669"/>
    <property type="project" value="UniProtKB-KW"/>
</dbReference>
<keyword evidence="3 8" id="KW-0812">Transmembrane</keyword>
<dbReference type="PANTHER" id="PTHR24221">
    <property type="entry name" value="ATP-BINDING CASSETTE SUB-FAMILY B"/>
    <property type="match status" value="1"/>
</dbReference>
<dbReference type="InterPro" id="IPR017871">
    <property type="entry name" value="ABC_transporter-like_CS"/>
</dbReference>
<dbReference type="FunFam" id="3.40.50.300:FF:000287">
    <property type="entry name" value="Multidrug ABC transporter ATP-binding protein"/>
    <property type="match status" value="1"/>
</dbReference>
<evidence type="ECO:0000259" key="10">
    <source>
        <dbReference type="PROSITE" id="PS50929"/>
    </source>
</evidence>
<dbReference type="Gene3D" id="1.20.1560.10">
    <property type="entry name" value="ABC transporter type 1, transmembrane domain"/>
    <property type="match status" value="1"/>
</dbReference>
<dbReference type="InterPro" id="IPR003593">
    <property type="entry name" value="AAA+_ATPase"/>
</dbReference>
<evidence type="ECO:0000259" key="9">
    <source>
        <dbReference type="PROSITE" id="PS50893"/>
    </source>
</evidence>
<name>A0A9D1CX33_9FIRM</name>
<evidence type="ECO:0000256" key="5">
    <source>
        <dbReference type="ARBA" id="ARBA00022840"/>
    </source>
</evidence>
<keyword evidence="2" id="KW-0813">Transport</keyword>
<keyword evidence="7 8" id="KW-0472">Membrane</keyword>
<proteinExistence type="predicted"/>
<dbReference type="SMART" id="SM00382">
    <property type="entry name" value="AAA"/>
    <property type="match status" value="1"/>
</dbReference>
<dbReference type="InterPro" id="IPR039421">
    <property type="entry name" value="Type_1_exporter"/>
</dbReference>
<evidence type="ECO:0000313" key="12">
    <source>
        <dbReference type="Proteomes" id="UP000824260"/>
    </source>
</evidence>
<dbReference type="Pfam" id="PF00664">
    <property type="entry name" value="ABC_membrane"/>
    <property type="match status" value="1"/>
</dbReference>
<reference evidence="11" key="1">
    <citation type="submission" date="2020-10" db="EMBL/GenBank/DDBJ databases">
        <authorList>
            <person name="Gilroy R."/>
        </authorList>
    </citation>
    <scope>NUCLEOTIDE SEQUENCE</scope>
    <source>
        <strain evidence="11">ChiSjej6B24-2974</strain>
    </source>
</reference>